<evidence type="ECO:0000313" key="2">
    <source>
        <dbReference type="Proteomes" id="UP001501116"/>
    </source>
</evidence>
<dbReference type="Proteomes" id="UP001501116">
    <property type="component" value="Unassembled WGS sequence"/>
</dbReference>
<dbReference type="Gene3D" id="1.10.4080.10">
    <property type="entry name" value="ADP-ribosylation/Crystallin J1"/>
    <property type="match status" value="1"/>
</dbReference>
<dbReference type="EMBL" id="BAAANN010000017">
    <property type="protein sequence ID" value="GAA1966340.1"/>
    <property type="molecule type" value="Genomic_DNA"/>
</dbReference>
<reference evidence="2" key="1">
    <citation type="journal article" date="2019" name="Int. J. Syst. Evol. Microbiol.">
        <title>The Global Catalogue of Microorganisms (GCM) 10K type strain sequencing project: providing services to taxonomists for standard genome sequencing and annotation.</title>
        <authorList>
            <consortium name="The Broad Institute Genomics Platform"/>
            <consortium name="The Broad Institute Genome Sequencing Center for Infectious Disease"/>
            <person name="Wu L."/>
            <person name="Ma J."/>
        </authorList>
    </citation>
    <scope>NUCLEOTIDE SEQUENCE [LARGE SCALE GENOMIC DNA]</scope>
    <source>
        <strain evidence="2">JCM 14545</strain>
    </source>
</reference>
<accession>A0ABP5CP31</accession>
<protein>
    <submittedName>
        <fullName evidence="1">Uncharacterized protein</fullName>
    </submittedName>
</protein>
<name>A0ABP5CP31_9PSEU</name>
<organism evidence="1 2">
    <name type="scientific">Amycolatopsis minnesotensis</name>
    <dbReference type="NCBI Taxonomy" id="337894"/>
    <lineage>
        <taxon>Bacteria</taxon>
        <taxon>Bacillati</taxon>
        <taxon>Actinomycetota</taxon>
        <taxon>Actinomycetes</taxon>
        <taxon>Pseudonocardiales</taxon>
        <taxon>Pseudonocardiaceae</taxon>
        <taxon>Amycolatopsis</taxon>
    </lineage>
</organism>
<proteinExistence type="predicted"/>
<comment type="caution">
    <text evidence="1">The sequence shown here is derived from an EMBL/GenBank/DDBJ whole genome shotgun (WGS) entry which is preliminary data.</text>
</comment>
<evidence type="ECO:0000313" key="1">
    <source>
        <dbReference type="EMBL" id="GAA1966340.1"/>
    </source>
</evidence>
<dbReference type="InterPro" id="IPR036705">
    <property type="entry name" value="Ribosyl_crysJ1_sf"/>
</dbReference>
<keyword evidence="2" id="KW-1185">Reference proteome</keyword>
<sequence length="95" mass="9896">MATLGGGNVGETALAIGICAALSTPDLNAALLVAVDHSGDSDSTGARYGEQVIDRRWLDRLELRDVVTSVATDLLAEFGPGAPSGDRWVARYPPD</sequence>
<gene>
    <name evidence="1" type="ORF">GCM10009754_43450</name>
</gene>
<dbReference type="SUPFAM" id="SSF101478">
    <property type="entry name" value="ADP-ribosylglycohydrolase"/>
    <property type="match status" value="1"/>
</dbReference>